<keyword evidence="3" id="KW-0863">Zinc-finger</keyword>
<evidence type="ECO:0000256" key="5">
    <source>
        <dbReference type="ARBA" id="ARBA00023242"/>
    </source>
</evidence>
<dbReference type="InterPro" id="IPR052035">
    <property type="entry name" value="ZnF_BED_domain_contain"/>
</dbReference>
<feature type="region of interest" description="Disordered" evidence="6">
    <location>
        <begin position="276"/>
        <end position="311"/>
    </location>
</feature>
<keyword evidence="8" id="KW-1185">Reference proteome</keyword>
<feature type="compositionally biased region" description="Basic and acidic residues" evidence="6">
    <location>
        <begin position="281"/>
        <end position="291"/>
    </location>
</feature>
<dbReference type="Proteomes" id="UP000789901">
    <property type="component" value="Unassembled WGS sequence"/>
</dbReference>
<dbReference type="SUPFAM" id="SSF53098">
    <property type="entry name" value="Ribonuclease H-like"/>
    <property type="match status" value="1"/>
</dbReference>
<comment type="subcellular location">
    <subcellularLocation>
        <location evidence="1">Nucleus</location>
    </subcellularLocation>
</comment>
<comment type="caution">
    <text evidence="7">The sequence shown here is derived from an EMBL/GenBank/DDBJ whole genome shotgun (WGS) entry which is preliminary data.</text>
</comment>
<evidence type="ECO:0000256" key="2">
    <source>
        <dbReference type="ARBA" id="ARBA00022723"/>
    </source>
</evidence>
<dbReference type="PANTHER" id="PTHR46481:SF10">
    <property type="entry name" value="ZINC FINGER BED DOMAIN-CONTAINING PROTEIN 39"/>
    <property type="match status" value="1"/>
</dbReference>
<keyword evidence="5" id="KW-0539">Nucleus</keyword>
<feature type="non-terminal residue" evidence="7">
    <location>
        <position position="442"/>
    </location>
</feature>
<proteinExistence type="predicted"/>
<evidence type="ECO:0000256" key="4">
    <source>
        <dbReference type="ARBA" id="ARBA00022833"/>
    </source>
</evidence>
<protein>
    <submittedName>
        <fullName evidence="7">41112_t:CDS:1</fullName>
    </submittedName>
</protein>
<organism evidence="7 8">
    <name type="scientific">Gigaspora margarita</name>
    <dbReference type="NCBI Taxonomy" id="4874"/>
    <lineage>
        <taxon>Eukaryota</taxon>
        <taxon>Fungi</taxon>
        <taxon>Fungi incertae sedis</taxon>
        <taxon>Mucoromycota</taxon>
        <taxon>Glomeromycotina</taxon>
        <taxon>Glomeromycetes</taxon>
        <taxon>Diversisporales</taxon>
        <taxon>Gigasporaceae</taxon>
        <taxon>Gigaspora</taxon>
    </lineage>
</organism>
<evidence type="ECO:0000313" key="7">
    <source>
        <dbReference type="EMBL" id="CAG8835103.1"/>
    </source>
</evidence>
<evidence type="ECO:0000256" key="1">
    <source>
        <dbReference type="ARBA" id="ARBA00004123"/>
    </source>
</evidence>
<name>A0ABN7WLK5_GIGMA</name>
<keyword evidence="2" id="KW-0479">Metal-binding</keyword>
<keyword evidence="4" id="KW-0862">Zinc</keyword>
<accession>A0ABN7WLK5</accession>
<dbReference type="PANTHER" id="PTHR46481">
    <property type="entry name" value="ZINC FINGER BED DOMAIN-CONTAINING PROTEIN 4"/>
    <property type="match status" value="1"/>
</dbReference>
<evidence type="ECO:0000256" key="6">
    <source>
        <dbReference type="SAM" id="MobiDB-lite"/>
    </source>
</evidence>
<reference evidence="7 8" key="1">
    <citation type="submission" date="2021-06" db="EMBL/GenBank/DDBJ databases">
        <authorList>
            <person name="Kallberg Y."/>
            <person name="Tangrot J."/>
            <person name="Rosling A."/>
        </authorList>
    </citation>
    <scope>NUCLEOTIDE SEQUENCE [LARGE SCALE GENOMIC DNA]</scope>
    <source>
        <strain evidence="7 8">120-4 pot B 10/14</strain>
    </source>
</reference>
<evidence type="ECO:0000256" key="3">
    <source>
        <dbReference type="ARBA" id="ARBA00022771"/>
    </source>
</evidence>
<dbReference type="InterPro" id="IPR012337">
    <property type="entry name" value="RNaseH-like_sf"/>
</dbReference>
<evidence type="ECO:0000313" key="8">
    <source>
        <dbReference type="Proteomes" id="UP000789901"/>
    </source>
</evidence>
<dbReference type="EMBL" id="CAJVQB010050817">
    <property type="protein sequence ID" value="CAG8835103.1"/>
    <property type="molecule type" value="Genomic_DNA"/>
</dbReference>
<sequence>MPYPHNGINISEELFNIIHECNLESKVCMIVTDNGSNMVKGIELLKDNCIKNVFWQPCAAHTLQLSVREGLKQIKSVHQRLKSIQTFFRLPKQVQRLREAQMYVGSANLSQETDENEMISPLEILTDCRTCWNSAYLAWKRILELHLVMRSLAASLQINSDTISKKEGKKLDYLCLTSREKKFVTDVIDLLKPFEEITRLFCGTKYPTINLIYPYIRMLKNKYAPVAENGESIEDWITLIYGPSLESSGSSNNTSTSSDDEASILSAGNRKQWQYTHCNMRGRDRGRDRGSRHNKRHSKNSAELADDDPNTVKYFPPTSCEGLLEKMRAAIYLSLDELWSIPNEVGLKASMLDPRALKLLLFATADEWKNTEKQIRKELSILKAQYSQNTITETSTIEEECDSLSAELWNSFSLPVSHTITKDELTRYLNEQIAHRNQDPLL</sequence>
<gene>
    <name evidence="7" type="ORF">GMARGA_LOCUS32398</name>
</gene>